<dbReference type="InterPro" id="IPR021080">
    <property type="entry name" value="Minor_capsid_protein"/>
</dbReference>
<reference evidence="1" key="1">
    <citation type="journal article" date="2021" name="Proc. Natl. Acad. Sci. U.S.A.">
        <title>A Catalog of Tens of Thousands of Viruses from Human Metagenomes Reveals Hidden Associations with Chronic Diseases.</title>
        <authorList>
            <person name="Tisza M.J."/>
            <person name="Buck C.B."/>
        </authorList>
    </citation>
    <scope>NUCLEOTIDE SEQUENCE</scope>
    <source>
        <strain evidence="1">CtwDi18</strain>
    </source>
</reference>
<organism evidence="1">
    <name type="scientific">Siphoviridae sp. ctwDi18</name>
    <dbReference type="NCBI Taxonomy" id="2827970"/>
    <lineage>
        <taxon>Viruses</taxon>
        <taxon>Duplodnaviria</taxon>
        <taxon>Heunggongvirae</taxon>
        <taxon>Uroviricota</taxon>
        <taxon>Caudoviricetes</taxon>
    </lineage>
</organism>
<protein>
    <submittedName>
        <fullName evidence="1">Minor capsid protein</fullName>
    </submittedName>
</protein>
<accession>A0A8S5T963</accession>
<evidence type="ECO:0000313" key="1">
    <source>
        <dbReference type="EMBL" id="DAF59877.1"/>
    </source>
</evidence>
<sequence length="145" mass="16707">MSTTKVTTIIHDPEGTINRILDDEVGTYLASQWALYFEKYVPFREGALAQNVTIKPYEVTYEQPYAHYQWEGKLYVDPITHKGAFYDPDYGFWSRPGKDTKIPTDIPLNYSKEQNQLATSHWEVPAYNAFKDAVARAVTKHLKGK</sequence>
<dbReference type="Pfam" id="PF11114">
    <property type="entry name" value="Minor_capsid_2"/>
    <property type="match status" value="1"/>
</dbReference>
<name>A0A8S5T963_9CAUD</name>
<proteinExistence type="predicted"/>
<dbReference type="EMBL" id="BK032778">
    <property type="protein sequence ID" value="DAF59877.1"/>
    <property type="molecule type" value="Genomic_DNA"/>
</dbReference>